<evidence type="ECO:0000313" key="10">
    <source>
        <dbReference type="Proteomes" id="UP000826661"/>
    </source>
</evidence>
<feature type="repeat" description="ANK" evidence="6">
    <location>
        <begin position="1244"/>
        <end position="1276"/>
    </location>
</feature>
<organism evidence="9 10">
    <name type="scientific">Trichoderma simmonsii</name>
    <dbReference type="NCBI Taxonomy" id="1491479"/>
    <lineage>
        <taxon>Eukaryota</taxon>
        <taxon>Fungi</taxon>
        <taxon>Dikarya</taxon>
        <taxon>Ascomycota</taxon>
        <taxon>Pezizomycotina</taxon>
        <taxon>Sordariomycetes</taxon>
        <taxon>Hypocreomycetidae</taxon>
        <taxon>Hypocreales</taxon>
        <taxon>Hypocreaceae</taxon>
        <taxon>Trichoderma</taxon>
    </lineage>
</organism>
<evidence type="ECO:0000256" key="2">
    <source>
        <dbReference type="ARBA" id="ARBA00022737"/>
    </source>
</evidence>
<dbReference type="SUPFAM" id="SSF48403">
    <property type="entry name" value="Ankyrin repeat"/>
    <property type="match status" value="3"/>
</dbReference>
<dbReference type="InterPro" id="IPR056884">
    <property type="entry name" value="NPHP3-like_N"/>
</dbReference>
<name>A0A8G0LER5_9HYPO</name>
<dbReference type="Gene3D" id="1.25.40.20">
    <property type="entry name" value="Ankyrin repeat-containing domain"/>
    <property type="match status" value="4"/>
</dbReference>
<dbReference type="PANTHER" id="PTHR24198">
    <property type="entry name" value="ANKYRIN REPEAT AND PROTEIN KINASE DOMAIN-CONTAINING PROTEIN"/>
    <property type="match status" value="1"/>
</dbReference>
<feature type="region of interest" description="Disordered" evidence="7">
    <location>
        <begin position="1769"/>
        <end position="1815"/>
    </location>
</feature>
<evidence type="ECO:0000256" key="7">
    <source>
        <dbReference type="SAM" id="MobiDB-lite"/>
    </source>
</evidence>
<keyword evidence="5 6" id="KW-0040">ANK repeat</keyword>
<dbReference type="SUPFAM" id="SSF57850">
    <property type="entry name" value="RING/U-box"/>
    <property type="match status" value="1"/>
</dbReference>
<gene>
    <name evidence="9" type="ORF">H0G86_008073</name>
</gene>
<dbReference type="EMBL" id="CP075867">
    <property type="protein sequence ID" value="QYT01017.1"/>
    <property type="molecule type" value="Genomic_DNA"/>
</dbReference>
<keyword evidence="3" id="KW-0863">Zinc-finger</keyword>
<evidence type="ECO:0000259" key="8">
    <source>
        <dbReference type="PROSITE" id="PS01357"/>
    </source>
</evidence>
<dbReference type="InterPro" id="IPR002110">
    <property type="entry name" value="Ankyrin_rpt"/>
</dbReference>
<dbReference type="Pfam" id="PF12796">
    <property type="entry name" value="Ank_2"/>
    <property type="match status" value="5"/>
</dbReference>
<feature type="domain" description="ZZ-type" evidence="8">
    <location>
        <begin position="1711"/>
        <end position="1737"/>
    </location>
</feature>
<dbReference type="SMART" id="SM00248">
    <property type="entry name" value="ANK"/>
    <property type="match status" value="17"/>
</dbReference>
<dbReference type="InterPro" id="IPR043145">
    <property type="entry name" value="Znf_ZZ_sf"/>
</dbReference>
<dbReference type="PROSITE" id="PS01357">
    <property type="entry name" value="ZF_ZZ_1"/>
    <property type="match status" value="1"/>
</dbReference>
<feature type="repeat" description="ANK" evidence="6">
    <location>
        <begin position="1146"/>
        <end position="1178"/>
    </location>
</feature>
<dbReference type="SMART" id="SM00291">
    <property type="entry name" value="ZnF_ZZ"/>
    <property type="match status" value="1"/>
</dbReference>
<dbReference type="CDD" id="cd02249">
    <property type="entry name" value="ZZ"/>
    <property type="match status" value="1"/>
</dbReference>
<feature type="compositionally biased region" description="Acidic residues" evidence="7">
    <location>
        <begin position="1803"/>
        <end position="1815"/>
    </location>
</feature>
<feature type="repeat" description="ANK" evidence="6">
    <location>
        <begin position="1223"/>
        <end position="1243"/>
    </location>
</feature>
<evidence type="ECO:0000256" key="1">
    <source>
        <dbReference type="ARBA" id="ARBA00022723"/>
    </source>
</evidence>
<feature type="repeat" description="ANK" evidence="6">
    <location>
        <begin position="1039"/>
        <end position="1071"/>
    </location>
</feature>
<keyword evidence="2" id="KW-0677">Repeat</keyword>
<keyword evidence="10" id="KW-1185">Reference proteome</keyword>
<dbReference type="InterPro" id="IPR036770">
    <property type="entry name" value="Ankyrin_rpt-contain_sf"/>
</dbReference>
<accession>A0A8G0LER5</accession>
<feature type="compositionally biased region" description="Basic and acidic residues" evidence="7">
    <location>
        <begin position="1"/>
        <end position="10"/>
    </location>
</feature>
<evidence type="ECO:0000256" key="6">
    <source>
        <dbReference type="PROSITE-ProRule" id="PRU00023"/>
    </source>
</evidence>
<dbReference type="Pfam" id="PF24883">
    <property type="entry name" value="NPHP3_N"/>
    <property type="match status" value="1"/>
</dbReference>
<feature type="region of interest" description="Disordered" evidence="7">
    <location>
        <begin position="1"/>
        <end position="21"/>
    </location>
</feature>
<dbReference type="Proteomes" id="UP000826661">
    <property type="component" value="Chromosome IV"/>
</dbReference>
<feature type="repeat" description="ANK" evidence="6">
    <location>
        <begin position="1179"/>
        <end position="1211"/>
    </location>
</feature>
<feature type="repeat" description="ANK" evidence="6">
    <location>
        <begin position="1344"/>
        <end position="1376"/>
    </location>
</feature>
<dbReference type="GO" id="GO:0008270">
    <property type="term" value="F:zinc ion binding"/>
    <property type="evidence" value="ECO:0007669"/>
    <property type="project" value="UniProtKB-KW"/>
</dbReference>
<dbReference type="Gene3D" id="3.30.60.90">
    <property type="match status" value="1"/>
</dbReference>
<evidence type="ECO:0000313" key="9">
    <source>
        <dbReference type="EMBL" id="QYT01017.1"/>
    </source>
</evidence>
<proteinExistence type="predicted"/>
<reference evidence="9 10" key="1">
    <citation type="journal article" date="2021" name="BMC Genomics">
        <title>Telomere-to-telomere genome assembly of asparaginase-producing Trichoderma simmonsii.</title>
        <authorList>
            <person name="Chung D."/>
            <person name="Kwon Y.M."/>
            <person name="Yang Y."/>
        </authorList>
    </citation>
    <scope>NUCLEOTIDE SEQUENCE [LARGE SCALE GENOMIC DNA]</scope>
    <source>
        <strain evidence="9 10">GH-Sj1</strain>
    </source>
</reference>
<keyword evidence="1" id="KW-0479">Metal-binding</keyword>
<dbReference type="PROSITE" id="PS50088">
    <property type="entry name" value="ANK_REPEAT"/>
    <property type="match status" value="6"/>
</dbReference>
<sequence>MELGEVEHGVLESSDSDTNSDERLMNKAIEPPSDGNQDIDTAATFVVHFTVLRPIYERHKLSEFLPSVDETEMKELVFHSDLSNFLAGDLTEEFVQQEATRLLRDVLAATQLGTQDTRKAIVFVAYDLGALVVKQALSIAAGFQNKYSSIFWNTSTVIFSGCPQRSKDIPSMISKLWAFLSGVLDYTSHRLFALELVILENLAHIAIQTSEAFIGSKIALRACIIHLYAGEDEAGMIHSSMDAFTATLGLLSEIAIQEQSNNDLASQFPGLSNTLAHKIQNVSSHSHWLPIEQTLLALTALPQISQLGPREAVTLQPALDAQEHVNWDGSQNSQILYLQGHSQRLTHSVADQIMRNGIAKLRKGGDYRFSSYLSFCFDSRDPQRRSIPDMINSILVQIISDNLTFTINHEFYILRNLYLMGCGWTDKSSLPLFKAFWAYFVNNKVTIILYDLDECDRDSRRLFLDCYSTLANKMEYPLKLLITSRETNSLAIELERWPKLDINTYIPDDLPETQSLEADSIRFCPSDDRRREIQDHLHRLSTMESSTLDTIMRIIFDHTSWPHNPSGRSLSEFVRLLTLISPSDTLEQALDKILKSDKQSDQLRWVLSWLLCSYRPLSFKELVTAVEYYKSSNDAGPEPSVQHISSQASMGARKELRYWLHMLIDLTDGQAAIRADIMSLLIDNTDDESYIWNEVADEAHQQLAEFCFAYLKSDNSAATLNEIVLQHESTIQEQQRRFKLATSVLPRDQGLLLYAVQALPYHLSKCSSDYRSQALSFFFHKSTATISTLWAKLYWAMSNPLSRTSTPPESALPLCVGFGFLSCEKLNAETESMRVQCMCSAIISGRGSEVLNFFPPRALSVSACMRLLLSALQANDQTVALDLVQGVLSHSEWNNVEQNWPHFAIWTAVWLNMVDLTKALLNNGVGVDIKPSVEPMIGYYPSILYLASILNHPAIVETLLARGATSAAPLLSTYGCFQAAAYRGHVNVIQKYLNHDSSYIRDKNPSTALWAASEWGCWYSISALLDAGADVNEIQDDSNPSTPLTVACSMGYPKTIETLLARGADANAAGVSGMNPGLWYPVVNDPNVECVRVMLRYNADPNHPNFNPPLLVQMAGSNHETARLISICDALLAGIRPINLNATDGSGQTPLMIASRYGKPDLVQWLLKSGADVDILDGNNRSALYYAIEQGSADVVTALLQKGAQIDVAHASGEQPLLFNAISHPEIVRLLLEFGADVNLTDSSGNTAINRASASGKVEVAKMLIEKGADINHQDDQGWAPIFDAVSFSRNIALTRLLAENGAKLDGTLNGETLLHRALRQSLESLKTLLEFRKSIKIDALNSSGITAMHSAVDQSDVQYLNALIRAGANINARDTDGETPLHRAARNTETLDHLRFLLSQPDIEIDNIAPIRGSPLCIAARFTNVEGVRALLDFGADVNIAIPNILYSTPLISVLGTRGFATRNEEIPKIDVIARMFALNPSNKANIKQRVTGSIFYTALSAACRSAGPATLKFLIEEGAEVHTADPVSGRLPIHFAAINGLDNFQAIVLSYRGDLMVSDKEQKNCLHWAAQFGNLRTVQFIISRLKDEKRLERYVNQADSDGWTPLCWAARPSDVDWMNNMHSEKPDFAGVVRTLLLNGAQRDVLCTLGNGIDIEMLTPLDLARRCDAGDNIIRMIQYGVYDRVEDEMQNGIIAEGPVRLYALQDTAVCDICLNVIFGIVFRCNSCDDYAVCTKCLTHINTFHTKLTQGDEKEHKFEKMTSFHAYRNMDSGRGGDGDGPGLDEQVTASEGDESPGGASPERDEEILDLDDIDI</sequence>
<dbReference type="PROSITE" id="PS50297">
    <property type="entry name" value="ANK_REP_REGION"/>
    <property type="match status" value="5"/>
</dbReference>
<keyword evidence="4" id="KW-0862">Zinc</keyword>
<dbReference type="PRINTS" id="PR01415">
    <property type="entry name" value="ANKYRIN"/>
</dbReference>
<protein>
    <recommendedName>
        <fullName evidence="8">ZZ-type domain-containing protein</fullName>
    </recommendedName>
</protein>
<dbReference type="PANTHER" id="PTHR24198:SF165">
    <property type="entry name" value="ANKYRIN REPEAT-CONTAINING PROTEIN-RELATED"/>
    <property type="match status" value="1"/>
</dbReference>
<dbReference type="InterPro" id="IPR000433">
    <property type="entry name" value="Znf_ZZ"/>
</dbReference>
<evidence type="ECO:0000256" key="4">
    <source>
        <dbReference type="ARBA" id="ARBA00022833"/>
    </source>
</evidence>
<evidence type="ECO:0000256" key="3">
    <source>
        <dbReference type="ARBA" id="ARBA00022771"/>
    </source>
</evidence>
<evidence type="ECO:0000256" key="5">
    <source>
        <dbReference type="ARBA" id="ARBA00023043"/>
    </source>
</evidence>